<comment type="caution">
    <text evidence="2">The sequence shown here is derived from an EMBL/GenBank/DDBJ whole genome shotgun (WGS) entry which is preliminary data.</text>
</comment>
<accession>A0A8H6X854</accession>
<feature type="region of interest" description="Disordered" evidence="1">
    <location>
        <begin position="140"/>
        <end position="220"/>
    </location>
</feature>
<organism evidence="2 3">
    <name type="scientific">Mycena sanguinolenta</name>
    <dbReference type="NCBI Taxonomy" id="230812"/>
    <lineage>
        <taxon>Eukaryota</taxon>
        <taxon>Fungi</taxon>
        <taxon>Dikarya</taxon>
        <taxon>Basidiomycota</taxon>
        <taxon>Agaricomycotina</taxon>
        <taxon>Agaricomycetes</taxon>
        <taxon>Agaricomycetidae</taxon>
        <taxon>Agaricales</taxon>
        <taxon>Marasmiineae</taxon>
        <taxon>Mycenaceae</taxon>
        <taxon>Mycena</taxon>
    </lineage>
</organism>
<dbReference type="Proteomes" id="UP000623467">
    <property type="component" value="Unassembled WGS sequence"/>
</dbReference>
<feature type="region of interest" description="Disordered" evidence="1">
    <location>
        <begin position="1"/>
        <end position="28"/>
    </location>
</feature>
<evidence type="ECO:0000256" key="1">
    <source>
        <dbReference type="SAM" id="MobiDB-lite"/>
    </source>
</evidence>
<feature type="compositionally biased region" description="Basic and acidic residues" evidence="1">
    <location>
        <begin position="190"/>
        <end position="201"/>
    </location>
</feature>
<dbReference type="AlphaFoldDB" id="A0A8H6X854"/>
<evidence type="ECO:0000313" key="2">
    <source>
        <dbReference type="EMBL" id="KAF7335887.1"/>
    </source>
</evidence>
<feature type="compositionally biased region" description="Basic and acidic residues" evidence="1">
    <location>
        <begin position="209"/>
        <end position="220"/>
    </location>
</feature>
<proteinExistence type="predicted"/>
<sequence>MPPPRGRTRRETGSAAEGSTSRRTTSQRLVRLATKRDGTRTGQAAATTTLRARTIVIGIFLYPHNYNTEHRPHLPLLSDSNLRDRHLLETQTIPATKNKTHPTHTPRRFASPGNKNCGEGEVLVPAGFRCLSLLQREAETKKSSDIDEAARVKENGDATKTPVARSAVSGAGAPSDVDTALAVAVGAKGTKREQGRERGDGDGESLDAAAERARMEVDSHARHVSPSFLFSILSSLPSIRPIERRTHDYDAS</sequence>
<evidence type="ECO:0000313" key="3">
    <source>
        <dbReference type="Proteomes" id="UP000623467"/>
    </source>
</evidence>
<gene>
    <name evidence="2" type="ORF">MSAN_02325700</name>
</gene>
<reference evidence="2" key="1">
    <citation type="submission" date="2020-05" db="EMBL/GenBank/DDBJ databases">
        <title>Mycena genomes resolve the evolution of fungal bioluminescence.</title>
        <authorList>
            <person name="Tsai I.J."/>
        </authorList>
    </citation>
    <scope>NUCLEOTIDE SEQUENCE</scope>
    <source>
        <strain evidence="2">160909Yilan</strain>
    </source>
</reference>
<protein>
    <submittedName>
        <fullName evidence="2">Uncharacterized protein</fullName>
    </submittedName>
</protein>
<feature type="compositionally biased region" description="Basic and acidic residues" evidence="1">
    <location>
        <begin position="140"/>
        <end position="157"/>
    </location>
</feature>
<feature type="compositionally biased region" description="Polar residues" evidence="1">
    <location>
        <begin position="17"/>
        <end position="28"/>
    </location>
</feature>
<name>A0A8H6X854_9AGAR</name>
<keyword evidence="3" id="KW-1185">Reference proteome</keyword>
<dbReference type="EMBL" id="JACAZH010000039">
    <property type="protein sequence ID" value="KAF7335887.1"/>
    <property type="molecule type" value="Genomic_DNA"/>
</dbReference>